<keyword evidence="2" id="KW-1185">Reference proteome</keyword>
<accession>A0ABP2Z387</accession>
<sequence>MDNDELECTVRRAVLGFMNQYPPIQQQVLRQALLTELESLHYQLLQLQAGETTSEIKHAFWGMSSYLDLHETFALTSLTTVSELNAQVSLLLAVVRELCHGQ</sequence>
<proteinExistence type="predicted"/>
<name>A0ABP2Z387_9GAMM</name>
<comment type="caution">
    <text evidence="1">The sequence shown here is derived from an EMBL/GenBank/DDBJ whole genome shotgun (WGS) entry which is preliminary data.</text>
</comment>
<evidence type="ECO:0000313" key="1">
    <source>
        <dbReference type="EMBL" id="ESE41043.1"/>
    </source>
</evidence>
<dbReference type="Proteomes" id="UP000017548">
    <property type="component" value="Unassembled WGS sequence"/>
</dbReference>
<reference evidence="1 2" key="1">
    <citation type="journal article" date="2013" name="Genome Announc.">
        <title>Draft Genome Sequence of Shewanella decolorationis S12, a Dye-Degrading Bacterium Isolated from a Wastewater Treatment Plant.</title>
        <authorList>
            <person name="Xu M."/>
            <person name="Fang Y."/>
            <person name="Liu J."/>
            <person name="Chen X."/>
            <person name="Sun G."/>
            <person name="Guo J."/>
            <person name="Hua Z."/>
            <person name="Tu Q."/>
            <person name="Wu L."/>
            <person name="Zhou J."/>
            <person name="Liu X."/>
        </authorList>
    </citation>
    <scope>NUCLEOTIDE SEQUENCE [LARGE SCALE GENOMIC DNA]</scope>
    <source>
        <strain evidence="1 2">S12</strain>
    </source>
</reference>
<organism evidence="1 2">
    <name type="scientific">Shewanella decolorationis S12</name>
    <dbReference type="NCBI Taxonomy" id="1353536"/>
    <lineage>
        <taxon>Bacteria</taxon>
        <taxon>Pseudomonadati</taxon>
        <taxon>Pseudomonadota</taxon>
        <taxon>Gammaproteobacteria</taxon>
        <taxon>Alteromonadales</taxon>
        <taxon>Shewanellaceae</taxon>
        <taxon>Shewanella</taxon>
    </lineage>
</organism>
<evidence type="ECO:0008006" key="3">
    <source>
        <dbReference type="Google" id="ProtNLM"/>
    </source>
</evidence>
<gene>
    <name evidence="1" type="ORF">SHD_2248</name>
</gene>
<dbReference type="EMBL" id="AXZL01000067">
    <property type="protein sequence ID" value="ESE41043.1"/>
    <property type="molecule type" value="Genomic_DNA"/>
</dbReference>
<evidence type="ECO:0000313" key="2">
    <source>
        <dbReference type="Proteomes" id="UP000017548"/>
    </source>
</evidence>
<protein>
    <recommendedName>
        <fullName evidence="3">Transcriptional regulator</fullName>
    </recommendedName>
</protein>